<organism evidence="9 10">
    <name type="scientific">Sphingobacterium allocomposti</name>
    <dbReference type="NCBI Taxonomy" id="415956"/>
    <lineage>
        <taxon>Bacteria</taxon>
        <taxon>Pseudomonadati</taxon>
        <taxon>Bacteroidota</taxon>
        <taxon>Sphingobacteriia</taxon>
        <taxon>Sphingobacteriales</taxon>
        <taxon>Sphingobacteriaceae</taxon>
        <taxon>Sphingobacterium</taxon>
    </lineage>
</organism>
<dbReference type="Proteomes" id="UP000325105">
    <property type="component" value="Unassembled WGS sequence"/>
</dbReference>
<gene>
    <name evidence="9" type="ORF">BC792_1397</name>
</gene>
<name>A0A5S5CY57_9SPHI</name>
<evidence type="ECO:0000256" key="4">
    <source>
        <dbReference type="ARBA" id="ARBA00022989"/>
    </source>
</evidence>
<feature type="transmembrane region" description="Helical" evidence="6">
    <location>
        <begin position="515"/>
        <end position="533"/>
    </location>
</feature>
<feature type="transmembrane region" description="Helical" evidence="6">
    <location>
        <begin position="344"/>
        <end position="363"/>
    </location>
</feature>
<feature type="transmembrane region" description="Helical" evidence="6">
    <location>
        <begin position="369"/>
        <end position="385"/>
    </location>
</feature>
<feature type="transmembrane region" description="Helical" evidence="6">
    <location>
        <begin position="266"/>
        <end position="287"/>
    </location>
</feature>
<dbReference type="InterPro" id="IPR025405">
    <property type="entry name" value="DUF4131"/>
</dbReference>
<keyword evidence="3 6" id="KW-0812">Transmembrane</keyword>
<evidence type="ECO:0000256" key="2">
    <source>
        <dbReference type="ARBA" id="ARBA00022475"/>
    </source>
</evidence>
<evidence type="ECO:0000256" key="6">
    <source>
        <dbReference type="SAM" id="Phobius"/>
    </source>
</evidence>
<protein>
    <submittedName>
        <fullName evidence="9">Competence protein ComEC</fullName>
    </submittedName>
</protein>
<dbReference type="AlphaFoldDB" id="A0A5S5CY57"/>
<comment type="subcellular location">
    <subcellularLocation>
        <location evidence="1">Cell membrane</location>
        <topology evidence="1">Multi-pass membrane protein</topology>
    </subcellularLocation>
</comment>
<dbReference type="PANTHER" id="PTHR30619">
    <property type="entry name" value="DNA INTERNALIZATION/COMPETENCE PROTEIN COMEC/REC2"/>
    <property type="match status" value="1"/>
</dbReference>
<comment type="caution">
    <text evidence="9">The sequence shown here is derived from an EMBL/GenBank/DDBJ whole genome shotgun (WGS) entry which is preliminary data.</text>
</comment>
<accession>A0A5S5CY57</accession>
<keyword evidence="10" id="KW-1185">Reference proteome</keyword>
<feature type="transmembrane region" description="Helical" evidence="6">
    <location>
        <begin position="37"/>
        <end position="55"/>
    </location>
</feature>
<feature type="domain" description="ComEC/Rec2-related protein" evidence="7">
    <location>
        <begin position="244"/>
        <end position="509"/>
    </location>
</feature>
<evidence type="ECO:0000259" key="8">
    <source>
        <dbReference type="Pfam" id="PF13567"/>
    </source>
</evidence>
<sequence length="694" mass="78376">MVKGDLVAALRRAPFIRAFVFYATGILLGYYRPMVGLLGLVLHCTVGAALVLAVLEWKRKEWSRKIFPYCFYAVAVLAGLLRIGGELPQYRDNDVSRFAGGHLRGIIVDEPIYRERSVRFPFDVHGIVRQGKETAASGRIMVTIARDPQRGDDKRYYYGDELLCTNKLAEINPPYNPQQFDYRSYLAKKNIHWQMFLRPPEIQQIHAEKRWSLMHSAIQFRKKLAAKMALHLSDEDALGIMTALLLGDRVAFAPEELSLFVDTGTIHVLSVSGFHVGIVFFLLNFILRFCDRIPYGRRFRACIILLSIWSYTLVTGVSPSVLRAATMLTFLLCAKWTNRANQSVNSLFASALFLLVFDPFMLFNIGFQLSYLAVFGLFTVYPLLNKLIPCRNRWVRAAVQLTLVSLSAQLFTGPLAVLYFGQFPTYFLPANLFVTLPVTLLMYLGILFLCSPFPWINAYIGEAIKVLSRFMLDGLQVLTDLPFAQVVGISMPKTACLALYIVIFSVLLTKYCRKAGGLWVAASAFLFFLCTWANEAIQLFRFQGFKVYNLGQEVAAVGIDRGRVTLVSSFDSLNHEQLKNKVLPDVYRYAAPKRISFYPVDRKEAGLLHAGWGKLGIIERGADLPAVEECSVVLWRNLKPEDIVLLSGRKGQIFLFDGSTKAHVLNEVIKAADALGLLYYVLKDNFAYVWTKPD</sequence>
<dbReference type="EMBL" id="VNHX01000039">
    <property type="protein sequence ID" value="TYP87279.1"/>
    <property type="molecule type" value="Genomic_DNA"/>
</dbReference>
<dbReference type="GO" id="GO:0005886">
    <property type="term" value="C:plasma membrane"/>
    <property type="evidence" value="ECO:0007669"/>
    <property type="project" value="UniProtKB-SubCell"/>
</dbReference>
<dbReference type="RefSeq" id="WP_148910396.1">
    <property type="nucleotide sequence ID" value="NZ_VNHX01000039.1"/>
</dbReference>
<keyword evidence="4 6" id="KW-1133">Transmembrane helix</keyword>
<evidence type="ECO:0000313" key="10">
    <source>
        <dbReference type="Proteomes" id="UP000325105"/>
    </source>
</evidence>
<evidence type="ECO:0000259" key="7">
    <source>
        <dbReference type="Pfam" id="PF03772"/>
    </source>
</evidence>
<feature type="transmembrane region" description="Helical" evidence="6">
    <location>
        <begin position="397"/>
        <end position="420"/>
    </location>
</feature>
<dbReference type="NCBIfam" id="TIGR00360">
    <property type="entry name" value="ComEC_N-term"/>
    <property type="match status" value="1"/>
</dbReference>
<evidence type="ECO:0000256" key="3">
    <source>
        <dbReference type="ARBA" id="ARBA00022692"/>
    </source>
</evidence>
<dbReference type="Pfam" id="PF03772">
    <property type="entry name" value="Competence"/>
    <property type="match status" value="1"/>
</dbReference>
<dbReference type="OrthoDB" id="9761531at2"/>
<dbReference type="InterPro" id="IPR004477">
    <property type="entry name" value="ComEC_N"/>
</dbReference>
<feature type="domain" description="DUF4131" evidence="8">
    <location>
        <begin position="40"/>
        <end position="202"/>
    </location>
</feature>
<keyword evidence="2" id="KW-1003">Cell membrane</keyword>
<dbReference type="InterPro" id="IPR052159">
    <property type="entry name" value="Competence_DNA_uptake"/>
</dbReference>
<keyword evidence="5 6" id="KW-0472">Membrane</keyword>
<evidence type="ECO:0000256" key="5">
    <source>
        <dbReference type="ARBA" id="ARBA00023136"/>
    </source>
</evidence>
<feature type="transmembrane region" description="Helical" evidence="6">
    <location>
        <begin position="481"/>
        <end position="503"/>
    </location>
</feature>
<evidence type="ECO:0000313" key="9">
    <source>
        <dbReference type="EMBL" id="TYP87279.1"/>
    </source>
</evidence>
<evidence type="ECO:0000256" key="1">
    <source>
        <dbReference type="ARBA" id="ARBA00004651"/>
    </source>
</evidence>
<feature type="transmembrane region" description="Helical" evidence="6">
    <location>
        <begin position="299"/>
        <end position="314"/>
    </location>
</feature>
<feature type="transmembrane region" description="Helical" evidence="6">
    <location>
        <begin position="67"/>
        <end position="85"/>
    </location>
</feature>
<dbReference type="Pfam" id="PF13567">
    <property type="entry name" value="DUF4131"/>
    <property type="match status" value="1"/>
</dbReference>
<feature type="transmembrane region" description="Helical" evidence="6">
    <location>
        <begin position="12"/>
        <end position="31"/>
    </location>
</feature>
<proteinExistence type="predicted"/>
<dbReference type="PANTHER" id="PTHR30619:SF1">
    <property type="entry name" value="RECOMBINATION PROTEIN 2"/>
    <property type="match status" value="1"/>
</dbReference>
<reference evidence="9 10" key="1">
    <citation type="submission" date="2019-07" db="EMBL/GenBank/DDBJ databases">
        <title>Genomic Encyclopedia of Archaeal and Bacterial Type Strains, Phase II (KMG-II): from individual species to whole genera.</title>
        <authorList>
            <person name="Goeker M."/>
        </authorList>
    </citation>
    <scope>NUCLEOTIDE SEQUENCE [LARGE SCALE GENOMIC DNA]</scope>
    <source>
        <strain evidence="9 10">DSM 18850</strain>
    </source>
</reference>